<dbReference type="EMBL" id="LMVP01000124">
    <property type="protein sequence ID" value="PAV13109.1"/>
    <property type="molecule type" value="Genomic_DNA"/>
</dbReference>
<name>A0A2A2HUF3_9EURY</name>
<evidence type="ECO:0000313" key="2">
    <source>
        <dbReference type="EMBL" id="PAV13109.1"/>
    </source>
</evidence>
<feature type="domain" description="Transcriptional regulator HTH-type FeoC" evidence="1">
    <location>
        <begin position="8"/>
        <end position="72"/>
    </location>
</feature>
<organism evidence="2 3">
    <name type="scientific">Methanosarcina spelaei</name>
    <dbReference type="NCBI Taxonomy" id="1036679"/>
    <lineage>
        <taxon>Archaea</taxon>
        <taxon>Methanobacteriati</taxon>
        <taxon>Methanobacteriota</taxon>
        <taxon>Stenosarchaea group</taxon>
        <taxon>Methanomicrobia</taxon>
        <taxon>Methanosarcinales</taxon>
        <taxon>Methanosarcinaceae</taxon>
        <taxon>Methanosarcina</taxon>
    </lineage>
</organism>
<dbReference type="InterPro" id="IPR036390">
    <property type="entry name" value="WH_DNA-bd_sf"/>
</dbReference>
<protein>
    <recommendedName>
        <fullName evidence="1">Transcriptional regulator HTH-type FeoC domain-containing protein</fullName>
    </recommendedName>
</protein>
<evidence type="ECO:0000313" key="3">
    <source>
        <dbReference type="Proteomes" id="UP000218164"/>
    </source>
</evidence>
<dbReference type="InterPro" id="IPR015102">
    <property type="entry name" value="Tscrpt_reg_HTH_FeoC"/>
</dbReference>
<dbReference type="InterPro" id="IPR036388">
    <property type="entry name" value="WH-like_DNA-bd_sf"/>
</dbReference>
<comment type="caution">
    <text evidence="2">The sequence shown here is derived from an EMBL/GenBank/DDBJ whole genome shotgun (WGS) entry which is preliminary data.</text>
</comment>
<dbReference type="RefSeq" id="WP_095644042.1">
    <property type="nucleotide sequence ID" value="NZ_LMVP01000124.1"/>
</dbReference>
<reference evidence="2 3" key="1">
    <citation type="journal article" date="2017" name="BMC Genomics">
        <title>Genomic analysis of methanogenic archaea reveals a shift towards energy conservation.</title>
        <authorList>
            <person name="Gilmore S.P."/>
            <person name="Henske J.K."/>
            <person name="Sexton J.A."/>
            <person name="Solomon K.V."/>
            <person name="Seppala S."/>
            <person name="Yoo J.I."/>
            <person name="Huyett L.M."/>
            <person name="Pressman A."/>
            <person name="Cogan J.Z."/>
            <person name="Kivenson V."/>
            <person name="Peng X."/>
            <person name="Tan Y."/>
            <person name="Valentine D.L."/>
            <person name="O'Malley M.A."/>
        </authorList>
    </citation>
    <scope>NUCLEOTIDE SEQUENCE [LARGE SCALE GENOMIC DNA]</scope>
    <source>
        <strain evidence="2 3">MC-15</strain>
    </source>
</reference>
<dbReference type="Pfam" id="PF09012">
    <property type="entry name" value="FeoC"/>
    <property type="match status" value="1"/>
</dbReference>
<keyword evidence="3" id="KW-1185">Reference proteome</keyword>
<proteinExistence type="predicted"/>
<accession>A0A2A2HUF3</accession>
<dbReference type="SUPFAM" id="SSF46785">
    <property type="entry name" value="Winged helix' DNA-binding domain"/>
    <property type="match status" value="1"/>
</dbReference>
<dbReference type="OrthoDB" id="131511at2157"/>
<gene>
    <name evidence="2" type="ORF">ASJ81_04230</name>
</gene>
<dbReference type="AlphaFoldDB" id="A0A2A2HUF3"/>
<sequence length="108" mass="12095">MVLGYMYVLKQMAEVEKKGNISLSEISRHLKMSTQQLKGLLEIMERMGHVEKVQDNNSLLSPVCSDSCKSCGCFGFLEKSTISTCTVYKLTEKGKRVCHEQKVGSEIS</sequence>
<dbReference type="Proteomes" id="UP000218164">
    <property type="component" value="Unassembled WGS sequence"/>
</dbReference>
<dbReference type="Gene3D" id="1.10.10.10">
    <property type="entry name" value="Winged helix-like DNA-binding domain superfamily/Winged helix DNA-binding domain"/>
    <property type="match status" value="1"/>
</dbReference>
<evidence type="ECO:0000259" key="1">
    <source>
        <dbReference type="Pfam" id="PF09012"/>
    </source>
</evidence>